<proteinExistence type="predicted"/>
<keyword evidence="1" id="KW-1133">Transmembrane helix</keyword>
<feature type="transmembrane region" description="Helical" evidence="1">
    <location>
        <begin position="24"/>
        <end position="43"/>
    </location>
</feature>
<reference evidence="2" key="1">
    <citation type="submission" date="2023-03" db="EMBL/GenBank/DDBJ databases">
        <title>Massive genome expansion in bonnet fungi (Mycena s.s.) driven by repeated elements and novel gene families across ecological guilds.</title>
        <authorList>
            <consortium name="Lawrence Berkeley National Laboratory"/>
            <person name="Harder C.B."/>
            <person name="Miyauchi S."/>
            <person name="Viragh M."/>
            <person name="Kuo A."/>
            <person name="Thoen E."/>
            <person name="Andreopoulos B."/>
            <person name="Lu D."/>
            <person name="Skrede I."/>
            <person name="Drula E."/>
            <person name="Henrissat B."/>
            <person name="Morin E."/>
            <person name="Kohler A."/>
            <person name="Barry K."/>
            <person name="LaButti K."/>
            <person name="Morin E."/>
            <person name="Salamov A."/>
            <person name="Lipzen A."/>
            <person name="Mereny Z."/>
            <person name="Hegedus B."/>
            <person name="Baldrian P."/>
            <person name="Stursova M."/>
            <person name="Weitz H."/>
            <person name="Taylor A."/>
            <person name="Grigoriev I.V."/>
            <person name="Nagy L.G."/>
            <person name="Martin F."/>
            <person name="Kauserud H."/>
        </authorList>
    </citation>
    <scope>NUCLEOTIDE SEQUENCE</scope>
    <source>
        <strain evidence="2">CBHHK200</strain>
    </source>
</reference>
<keyword evidence="1" id="KW-0472">Membrane</keyword>
<dbReference type="Proteomes" id="UP001218188">
    <property type="component" value="Unassembled WGS sequence"/>
</dbReference>
<evidence type="ECO:0000313" key="2">
    <source>
        <dbReference type="EMBL" id="KAJ7031557.1"/>
    </source>
</evidence>
<protein>
    <submittedName>
        <fullName evidence="2">Uncharacterized protein</fullName>
    </submittedName>
</protein>
<sequence length="195" mass="22269">MEDITYQGLSFASMVLVPFIPNAILRYIMLAFAPLLFVARLVHHNTLHRQVERLGASVEDVVQLFSKAVDECARDPRFLCETGLKLTEINYALSTLRARTISLKYIAWKTYPYHLIAIGSGINGCRRDMENLRSSILLAVECARQQGFQEDIDHRKATLANAFPGALWQQSLTQRQSWRRIRRPSGEQLYLSNSV</sequence>
<keyword evidence="1" id="KW-0812">Transmembrane</keyword>
<organism evidence="2 3">
    <name type="scientific">Mycena alexandri</name>
    <dbReference type="NCBI Taxonomy" id="1745969"/>
    <lineage>
        <taxon>Eukaryota</taxon>
        <taxon>Fungi</taxon>
        <taxon>Dikarya</taxon>
        <taxon>Basidiomycota</taxon>
        <taxon>Agaricomycotina</taxon>
        <taxon>Agaricomycetes</taxon>
        <taxon>Agaricomycetidae</taxon>
        <taxon>Agaricales</taxon>
        <taxon>Marasmiineae</taxon>
        <taxon>Mycenaceae</taxon>
        <taxon>Mycena</taxon>
    </lineage>
</organism>
<name>A0AAD6STM5_9AGAR</name>
<dbReference type="EMBL" id="JARJCM010000080">
    <property type="protein sequence ID" value="KAJ7031557.1"/>
    <property type="molecule type" value="Genomic_DNA"/>
</dbReference>
<keyword evidence="3" id="KW-1185">Reference proteome</keyword>
<evidence type="ECO:0000313" key="3">
    <source>
        <dbReference type="Proteomes" id="UP001218188"/>
    </source>
</evidence>
<comment type="caution">
    <text evidence="2">The sequence shown here is derived from an EMBL/GenBank/DDBJ whole genome shotgun (WGS) entry which is preliminary data.</text>
</comment>
<evidence type="ECO:0000256" key="1">
    <source>
        <dbReference type="SAM" id="Phobius"/>
    </source>
</evidence>
<accession>A0AAD6STM5</accession>
<dbReference type="AlphaFoldDB" id="A0AAD6STM5"/>
<gene>
    <name evidence="2" type="ORF">C8F04DRAFT_1109726</name>
</gene>